<dbReference type="Pfam" id="PF09084">
    <property type="entry name" value="NMT1"/>
    <property type="match status" value="1"/>
</dbReference>
<protein>
    <submittedName>
        <fullName evidence="5">Aliphatic sulfonates-binding protein</fullName>
    </submittedName>
</protein>
<dbReference type="PANTHER" id="PTHR30024">
    <property type="entry name" value="ALIPHATIC SULFONATES-BINDING PROTEIN-RELATED"/>
    <property type="match status" value="1"/>
</dbReference>
<dbReference type="Proteomes" id="UP001055153">
    <property type="component" value="Unassembled WGS sequence"/>
</dbReference>
<organism evidence="5 6">
    <name type="scientific">Methylobacterium isbiliense</name>
    <dbReference type="NCBI Taxonomy" id="315478"/>
    <lineage>
        <taxon>Bacteria</taxon>
        <taxon>Pseudomonadati</taxon>
        <taxon>Pseudomonadota</taxon>
        <taxon>Alphaproteobacteria</taxon>
        <taxon>Hyphomicrobiales</taxon>
        <taxon>Methylobacteriaceae</taxon>
        <taxon>Methylobacterium</taxon>
    </lineage>
</organism>
<dbReference type="InterPro" id="IPR015168">
    <property type="entry name" value="SsuA/THI5"/>
</dbReference>
<dbReference type="Gene3D" id="3.40.190.10">
    <property type="entry name" value="Periplasmic binding protein-like II"/>
    <property type="match status" value="2"/>
</dbReference>
<keyword evidence="6" id="KW-1185">Reference proteome</keyword>
<dbReference type="RefSeq" id="WP_238241273.1">
    <property type="nucleotide sequence ID" value="NZ_BPQQ01000096.1"/>
</dbReference>
<accession>A0ABQ4SL40</accession>
<keyword evidence="3" id="KW-0732">Signal</keyword>
<evidence type="ECO:0000259" key="4">
    <source>
        <dbReference type="Pfam" id="PF09084"/>
    </source>
</evidence>
<evidence type="ECO:0000313" key="6">
    <source>
        <dbReference type="Proteomes" id="UP001055153"/>
    </source>
</evidence>
<dbReference type="SUPFAM" id="SSF53850">
    <property type="entry name" value="Periplasmic binding protein-like II"/>
    <property type="match status" value="1"/>
</dbReference>
<proteinExistence type="inferred from homology"/>
<evidence type="ECO:0000256" key="3">
    <source>
        <dbReference type="ARBA" id="ARBA00022729"/>
    </source>
</evidence>
<sequence length="330" mass="34582">MERIVPTETAGVSRRAALGLVAGAASLALGAPPLRAAPQKVRIGLATKTWWPSVVADVAVKRGLFAKAGLDPELTVYRSGGEAFEAQAAGAADIITGLVSQIATGRSRGVNTKILALSASANTGWRLLVKTGSPIKDVKDIAGKKVGITTAGSLSDFMALWTRAQYKLDFVSVPLGGGGLVPNLLSGNVDAGVVYSPLSFQTLQAKQTLSLLDYATAIPSHLAVSWSAPDALIDKQPEMLRAALKALYGAVAYLQQNRDEAIKIIAEVNGISEPVAAQEFEETFLKLSPDGRFTAEQVQTAEDLARLGGFKNLAPPDQIYTSAFTPVVVA</sequence>
<gene>
    <name evidence="5" type="primary">ssuA_8</name>
    <name evidence="5" type="ORF">GMJLKIPL_5857</name>
</gene>
<comment type="subcellular location">
    <subcellularLocation>
        <location evidence="1">Periplasm</location>
    </subcellularLocation>
</comment>
<evidence type="ECO:0000313" key="5">
    <source>
        <dbReference type="EMBL" id="GJE03900.1"/>
    </source>
</evidence>
<reference evidence="5" key="2">
    <citation type="submission" date="2021-08" db="EMBL/GenBank/DDBJ databases">
        <authorList>
            <person name="Tani A."/>
            <person name="Ola A."/>
            <person name="Ogura Y."/>
            <person name="Katsura K."/>
            <person name="Hayashi T."/>
        </authorList>
    </citation>
    <scope>NUCLEOTIDE SEQUENCE</scope>
    <source>
        <strain evidence="5">DSM 17168</strain>
    </source>
</reference>
<comment type="caution">
    <text evidence="5">The sequence shown here is derived from an EMBL/GenBank/DDBJ whole genome shotgun (WGS) entry which is preliminary data.</text>
</comment>
<comment type="similarity">
    <text evidence="2">Belongs to the bacterial solute-binding protein SsuA/TauA family.</text>
</comment>
<dbReference type="InterPro" id="IPR006311">
    <property type="entry name" value="TAT_signal"/>
</dbReference>
<evidence type="ECO:0000256" key="2">
    <source>
        <dbReference type="ARBA" id="ARBA00010742"/>
    </source>
</evidence>
<evidence type="ECO:0000256" key="1">
    <source>
        <dbReference type="ARBA" id="ARBA00004418"/>
    </source>
</evidence>
<name>A0ABQ4SL40_9HYPH</name>
<reference evidence="5" key="1">
    <citation type="journal article" date="2021" name="Front. Microbiol.">
        <title>Comprehensive Comparative Genomics and Phenotyping of Methylobacterium Species.</title>
        <authorList>
            <person name="Alessa O."/>
            <person name="Ogura Y."/>
            <person name="Fujitani Y."/>
            <person name="Takami H."/>
            <person name="Hayashi T."/>
            <person name="Sahin N."/>
            <person name="Tani A."/>
        </authorList>
    </citation>
    <scope>NUCLEOTIDE SEQUENCE</scope>
    <source>
        <strain evidence="5">DSM 17168</strain>
    </source>
</reference>
<dbReference type="PANTHER" id="PTHR30024:SF47">
    <property type="entry name" value="TAURINE-BINDING PERIPLASMIC PROTEIN"/>
    <property type="match status" value="1"/>
</dbReference>
<dbReference type="EMBL" id="BPQQ01000096">
    <property type="protein sequence ID" value="GJE03900.1"/>
    <property type="molecule type" value="Genomic_DNA"/>
</dbReference>
<dbReference type="PROSITE" id="PS51318">
    <property type="entry name" value="TAT"/>
    <property type="match status" value="1"/>
</dbReference>
<feature type="domain" description="SsuA/THI5-like" evidence="4">
    <location>
        <begin position="58"/>
        <end position="261"/>
    </location>
</feature>